<name>A0A5M6DI71_9BACT</name>
<evidence type="ECO:0000313" key="2">
    <source>
        <dbReference type="Proteomes" id="UP000324479"/>
    </source>
</evidence>
<proteinExistence type="predicted"/>
<dbReference type="Proteomes" id="UP000324479">
    <property type="component" value="Unassembled WGS sequence"/>
</dbReference>
<accession>A0A5M6DI71</accession>
<sequence length="193" mass="20264">MNRIGTWNRRQRGPFCAGGRIAAGLVLILCIGCESATEQGAGELGGSVTRQATRPELLLAEMPEDAAQSPTDVKDAGEASQSVVLAGRIDAGDLDPFQPAQVAFVVTQLPDEGHGEGDPNHADNCPFCKRKLKNAPKAIVQFRDADGNVLAGDARQVLGVRKGDVVYVTGTAQYDAAVDSVMVDASGVYRSPN</sequence>
<reference evidence="1 2" key="1">
    <citation type="submission" date="2019-08" db="EMBL/GenBank/DDBJ databases">
        <authorList>
            <person name="Dhanesh K."/>
            <person name="Kumar G."/>
            <person name="Sasikala C."/>
            <person name="Venkata Ramana C."/>
        </authorList>
    </citation>
    <scope>NUCLEOTIDE SEQUENCE [LARGE SCALE GENOMIC DNA]</scope>
    <source>
        <strain evidence="1 2">JC645</strain>
    </source>
</reference>
<keyword evidence="2" id="KW-1185">Reference proteome</keyword>
<evidence type="ECO:0000313" key="1">
    <source>
        <dbReference type="EMBL" id="KAA5546066.1"/>
    </source>
</evidence>
<comment type="caution">
    <text evidence="1">The sequence shown here is derived from an EMBL/GenBank/DDBJ whole genome shotgun (WGS) entry which is preliminary data.</text>
</comment>
<dbReference type="EMBL" id="VWOX01000002">
    <property type="protein sequence ID" value="KAA5546066.1"/>
    <property type="molecule type" value="Genomic_DNA"/>
</dbReference>
<protein>
    <submittedName>
        <fullName evidence="1">Uncharacterized protein</fullName>
    </submittedName>
</protein>
<organism evidence="1 2">
    <name type="scientific">Roseiconus nitratireducens</name>
    <dbReference type="NCBI Taxonomy" id="2605748"/>
    <lineage>
        <taxon>Bacteria</taxon>
        <taxon>Pseudomonadati</taxon>
        <taxon>Planctomycetota</taxon>
        <taxon>Planctomycetia</taxon>
        <taxon>Pirellulales</taxon>
        <taxon>Pirellulaceae</taxon>
        <taxon>Roseiconus</taxon>
    </lineage>
</organism>
<gene>
    <name evidence="1" type="ORF">FYK55_03965</name>
</gene>
<dbReference type="RefSeq" id="WP_150075073.1">
    <property type="nucleotide sequence ID" value="NZ_VWOX01000002.1"/>
</dbReference>
<dbReference type="AlphaFoldDB" id="A0A5M6DI71"/>